<evidence type="ECO:0000313" key="1">
    <source>
        <dbReference type="EMBL" id="MDK9501517.1"/>
    </source>
</evidence>
<keyword evidence="2" id="KW-1185">Reference proteome</keyword>
<dbReference type="RefSeq" id="WP_285346890.1">
    <property type="nucleotide sequence ID" value="NZ_JASITI010000152.1"/>
</dbReference>
<sequence length="159" mass="16861">AFSAVFSVSQSASAAQTCTTVENSRIQSMPGGIPEAQLYMPTCVEALPDHKVRGKASLHWNFINDGQSDFTSKRFASFKVTVRLESRVPGGSDVVVTSKTCDVTNSINTAPTGDLACLTPSATRDPKKQWSGSATAVYDIDGDSKGPITWQLTASPLMG</sequence>
<dbReference type="EMBL" id="JASITI010000152">
    <property type="protein sequence ID" value="MDK9501517.1"/>
    <property type="molecule type" value="Genomic_DNA"/>
</dbReference>
<protein>
    <recommendedName>
        <fullName evidence="3">Secreted protein</fullName>
    </recommendedName>
</protein>
<evidence type="ECO:0000313" key="2">
    <source>
        <dbReference type="Proteomes" id="UP001223390"/>
    </source>
</evidence>
<feature type="non-terminal residue" evidence="1">
    <location>
        <position position="159"/>
    </location>
</feature>
<name>A0ABT7H6J6_9ACTN</name>
<evidence type="ECO:0008006" key="3">
    <source>
        <dbReference type="Google" id="ProtNLM"/>
    </source>
</evidence>
<proteinExistence type="predicted"/>
<organism evidence="1 2">
    <name type="scientific">Streptomyces katrae</name>
    <dbReference type="NCBI Taxonomy" id="68223"/>
    <lineage>
        <taxon>Bacteria</taxon>
        <taxon>Bacillati</taxon>
        <taxon>Actinomycetota</taxon>
        <taxon>Actinomycetes</taxon>
        <taxon>Kitasatosporales</taxon>
        <taxon>Streptomycetaceae</taxon>
        <taxon>Streptomyces</taxon>
    </lineage>
</organism>
<comment type="caution">
    <text evidence="1">The sequence shown here is derived from an EMBL/GenBank/DDBJ whole genome shotgun (WGS) entry which is preliminary data.</text>
</comment>
<reference evidence="1 2" key="1">
    <citation type="submission" date="2023-05" db="EMBL/GenBank/DDBJ databases">
        <title>Sequencing and Assembly of Streptomyces sp. NP73.</title>
        <authorList>
            <person name="Konwar A.N."/>
            <person name="Saikia K."/>
            <person name="Thakur D."/>
        </authorList>
    </citation>
    <scope>NUCLEOTIDE SEQUENCE [LARGE SCALE GENOMIC DNA]</scope>
    <source>
        <strain evidence="1 2">NP73</strain>
    </source>
</reference>
<gene>
    <name evidence="1" type="ORF">QEZ40_001587</name>
</gene>
<dbReference type="Proteomes" id="UP001223390">
    <property type="component" value="Unassembled WGS sequence"/>
</dbReference>
<accession>A0ABT7H6J6</accession>
<feature type="non-terminal residue" evidence="1">
    <location>
        <position position="1"/>
    </location>
</feature>